<evidence type="ECO:0000313" key="1">
    <source>
        <dbReference type="EMBL" id="OGH04273.1"/>
    </source>
</evidence>
<gene>
    <name evidence="1" type="ORF">A2557_10760</name>
</gene>
<accession>A0A1F6H1K5</accession>
<proteinExistence type="predicted"/>
<dbReference type="Proteomes" id="UP000177583">
    <property type="component" value="Unassembled WGS sequence"/>
</dbReference>
<organism evidence="1 2">
    <name type="scientific">Candidatus Lambdaproteobacteria bacterium RIFOXYD2_FULL_56_26</name>
    <dbReference type="NCBI Taxonomy" id="1817773"/>
    <lineage>
        <taxon>Bacteria</taxon>
        <taxon>Pseudomonadati</taxon>
        <taxon>Pseudomonadota</taxon>
        <taxon>Candidatus Lambdaproteobacteria</taxon>
    </lineage>
</organism>
<sequence length="119" mass="12837">MVFCSVTLVVGLFGLPSLCRRLPARWQASGVVVNPPDPTSLEVCGTKSEEDPKADTESKSQNLDLCSYCQLGQGLDNWQKAVLQAPLPVFQARPTPFVWAKPRSLSLCSNPGRGPPALV</sequence>
<name>A0A1F6H1K5_9PROT</name>
<comment type="caution">
    <text evidence="1">The sequence shown here is derived from an EMBL/GenBank/DDBJ whole genome shotgun (WGS) entry which is preliminary data.</text>
</comment>
<dbReference type="AlphaFoldDB" id="A0A1F6H1K5"/>
<evidence type="ECO:0000313" key="2">
    <source>
        <dbReference type="Proteomes" id="UP000177583"/>
    </source>
</evidence>
<protein>
    <recommendedName>
        <fullName evidence="3">DUF2946 domain-containing protein</fullName>
    </recommendedName>
</protein>
<evidence type="ECO:0008006" key="3">
    <source>
        <dbReference type="Google" id="ProtNLM"/>
    </source>
</evidence>
<dbReference type="EMBL" id="MFNF01000005">
    <property type="protein sequence ID" value="OGH04273.1"/>
    <property type="molecule type" value="Genomic_DNA"/>
</dbReference>
<reference evidence="1 2" key="1">
    <citation type="journal article" date="2016" name="Nat. Commun.">
        <title>Thousands of microbial genomes shed light on interconnected biogeochemical processes in an aquifer system.</title>
        <authorList>
            <person name="Anantharaman K."/>
            <person name="Brown C.T."/>
            <person name="Hug L.A."/>
            <person name="Sharon I."/>
            <person name="Castelle C.J."/>
            <person name="Probst A.J."/>
            <person name="Thomas B.C."/>
            <person name="Singh A."/>
            <person name="Wilkins M.J."/>
            <person name="Karaoz U."/>
            <person name="Brodie E.L."/>
            <person name="Williams K.H."/>
            <person name="Hubbard S.S."/>
            <person name="Banfield J.F."/>
        </authorList>
    </citation>
    <scope>NUCLEOTIDE SEQUENCE [LARGE SCALE GENOMIC DNA]</scope>
</reference>